<dbReference type="Proteomes" id="UP000694383">
    <property type="component" value="Unplaced"/>
</dbReference>
<dbReference type="SUPFAM" id="SSF49313">
    <property type="entry name" value="Cadherin-like"/>
    <property type="match status" value="1"/>
</dbReference>
<dbReference type="Ensembl" id="ENSOSIT00000004355.1">
    <property type="protein sequence ID" value="ENSOSIP00000004067.1"/>
    <property type="gene ID" value="ENSOSIG00000002745.1"/>
</dbReference>
<keyword evidence="4" id="KW-0732">Signal</keyword>
<dbReference type="GeneTree" id="ENSGT00940000166432"/>
<evidence type="ECO:0000259" key="5">
    <source>
        <dbReference type="Pfam" id="PF08266"/>
    </source>
</evidence>
<evidence type="ECO:0000256" key="1">
    <source>
        <dbReference type="ARBA" id="ARBA00004370"/>
    </source>
</evidence>
<reference evidence="6" key="2">
    <citation type="submission" date="2025-09" db="UniProtKB">
        <authorList>
            <consortium name="Ensembl"/>
        </authorList>
    </citation>
    <scope>IDENTIFICATION</scope>
</reference>
<evidence type="ECO:0000256" key="4">
    <source>
        <dbReference type="SAM" id="SignalP"/>
    </source>
</evidence>
<dbReference type="PANTHER" id="PTHR24028">
    <property type="entry name" value="CADHERIN-87A"/>
    <property type="match status" value="1"/>
</dbReference>
<dbReference type="GO" id="GO:0007155">
    <property type="term" value="P:cell adhesion"/>
    <property type="evidence" value="ECO:0007669"/>
    <property type="project" value="TreeGrafter"/>
</dbReference>
<evidence type="ECO:0000313" key="6">
    <source>
        <dbReference type="Ensembl" id="ENSOSIP00000004067.1"/>
    </source>
</evidence>
<dbReference type="AlphaFoldDB" id="A0A8C7WW90"/>
<dbReference type="InterPro" id="IPR015919">
    <property type="entry name" value="Cadherin-like_sf"/>
</dbReference>
<proteinExistence type="predicted"/>
<name>A0A8C7WW90_9TELE</name>
<dbReference type="CDD" id="cd11304">
    <property type="entry name" value="Cadherin_repeat"/>
    <property type="match status" value="1"/>
</dbReference>
<dbReference type="InterPro" id="IPR050174">
    <property type="entry name" value="Protocadherin/Cadherin-CA"/>
</dbReference>
<protein>
    <recommendedName>
        <fullName evidence="5">Cadherin N-terminal domain-containing protein</fullName>
    </recommendedName>
</protein>
<dbReference type="InterPro" id="IPR013164">
    <property type="entry name" value="Cadherin_N"/>
</dbReference>
<feature type="domain" description="Cadherin N-terminal" evidence="5">
    <location>
        <begin position="23"/>
        <end position="95"/>
    </location>
</feature>
<accession>A0A8C7WW90</accession>
<keyword evidence="2" id="KW-0472">Membrane</keyword>
<feature type="signal peptide" evidence="4">
    <location>
        <begin position="1"/>
        <end position="21"/>
    </location>
</feature>
<evidence type="ECO:0000313" key="7">
    <source>
        <dbReference type="Proteomes" id="UP000694383"/>
    </source>
</evidence>
<keyword evidence="7" id="KW-1185">Reference proteome</keyword>
<comment type="subcellular location">
    <subcellularLocation>
        <location evidence="1">Membrane</location>
    </subcellularLocation>
</comment>
<sequence length="98" mass="10963">YFNVSLVGLFFVFVLGSCVNGDLSYTVQEEMKPGSVFGNIAKDLGLELGRLAARKSRVEVGQNGQQYCGINQKNGDIFITERIDREEHCREMPTCNQL</sequence>
<dbReference type="PANTHER" id="PTHR24028:SF114">
    <property type="entry name" value="PCDH2G3 PROTEIN-RELATED"/>
    <property type="match status" value="1"/>
</dbReference>
<dbReference type="Pfam" id="PF08266">
    <property type="entry name" value="Cadherin_2"/>
    <property type="match status" value="1"/>
</dbReference>
<reference evidence="6" key="1">
    <citation type="submission" date="2025-08" db="UniProtKB">
        <authorList>
            <consortium name="Ensembl"/>
        </authorList>
    </citation>
    <scope>IDENTIFICATION</scope>
</reference>
<organism evidence="6 7">
    <name type="scientific">Oryzias sinensis</name>
    <name type="common">Chinese medaka</name>
    <dbReference type="NCBI Taxonomy" id="183150"/>
    <lineage>
        <taxon>Eukaryota</taxon>
        <taxon>Metazoa</taxon>
        <taxon>Chordata</taxon>
        <taxon>Craniata</taxon>
        <taxon>Vertebrata</taxon>
        <taxon>Euteleostomi</taxon>
        <taxon>Actinopterygii</taxon>
        <taxon>Neopterygii</taxon>
        <taxon>Teleostei</taxon>
        <taxon>Neoteleostei</taxon>
        <taxon>Acanthomorphata</taxon>
        <taxon>Ovalentaria</taxon>
        <taxon>Atherinomorphae</taxon>
        <taxon>Beloniformes</taxon>
        <taxon>Adrianichthyidae</taxon>
        <taxon>Oryziinae</taxon>
        <taxon>Oryzias</taxon>
    </lineage>
</organism>
<dbReference type="GO" id="GO:0005886">
    <property type="term" value="C:plasma membrane"/>
    <property type="evidence" value="ECO:0007669"/>
    <property type="project" value="TreeGrafter"/>
</dbReference>
<dbReference type="GO" id="GO:0005509">
    <property type="term" value="F:calcium ion binding"/>
    <property type="evidence" value="ECO:0007669"/>
    <property type="project" value="InterPro"/>
</dbReference>
<feature type="chain" id="PRO_5034607182" description="Cadherin N-terminal domain-containing protein" evidence="4">
    <location>
        <begin position="22"/>
        <end position="98"/>
    </location>
</feature>
<keyword evidence="3" id="KW-0325">Glycoprotein</keyword>
<evidence type="ECO:0000256" key="3">
    <source>
        <dbReference type="ARBA" id="ARBA00023180"/>
    </source>
</evidence>
<evidence type="ECO:0000256" key="2">
    <source>
        <dbReference type="ARBA" id="ARBA00023136"/>
    </source>
</evidence>
<dbReference type="Gene3D" id="2.60.40.60">
    <property type="entry name" value="Cadherins"/>
    <property type="match status" value="1"/>
</dbReference>